<comment type="subcellular location">
    <subcellularLocation>
        <location evidence="1">Membrane</location>
        <topology evidence="1">Single-pass membrane protein</topology>
    </subcellularLocation>
</comment>
<evidence type="ECO:0000313" key="10">
    <source>
        <dbReference type="RefSeq" id="XP_019812958.2"/>
    </source>
</evidence>
<feature type="domain" description="Menorin-like" evidence="8">
    <location>
        <begin position="409"/>
        <end position="625"/>
    </location>
</feature>
<gene>
    <name evidence="10" type="primary">LOC109556258</name>
</gene>
<keyword evidence="3 7" id="KW-1133">Transmembrane helix</keyword>
<evidence type="ECO:0000256" key="5">
    <source>
        <dbReference type="ARBA" id="ARBA00044104"/>
    </source>
</evidence>
<evidence type="ECO:0000259" key="8">
    <source>
        <dbReference type="Pfam" id="PF10223"/>
    </source>
</evidence>
<dbReference type="InterPro" id="IPR019356">
    <property type="entry name" value="Menorin_dom"/>
</dbReference>
<evidence type="ECO:0000256" key="2">
    <source>
        <dbReference type="ARBA" id="ARBA00022692"/>
    </source>
</evidence>
<dbReference type="Pfam" id="PF10223">
    <property type="entry name" value="Menorin_N"/>
    <property type="match status" value="2"/>
</dbReference>
<dbReference type="PANTHER" id="PTHR21184">
    <property type="entry name" value="MENORIN (DENDRITIC BRANCHING PROTEIN)"/>
    <property type="match status" value="1"/>
</dbReference>
<feature type="domain" description="Menorin-like" evidence="8">
    <location>
        <begin position="116"/>
        <end position="354"/>
    </location>
</feature>
<evidence type="ECO:0000256" key="1">
    <source>
        <dbReference type="ARBA" id="ARBA00004167"/>
    </source>
</evidence>
<comment type="similarity">
    <text evidence="6">Belongs to the menorin family.</text>
</comment>
<feature type="transmembrane region" description="Helical" evidence="7">
    <location>
        <begin position="12"/>
        <end position="32"/>
    </location>
</feature>
<dbReference type="GO" id="GO:0005615">
    <property type="term" value="C:extracellular space"/>
    <property type="evidence" value="ECO:0007669"/>
    <property type="project" value="TreeGrafter"/>
</dbReference>
<evidence type="ECO:0000256" key="7">
    <source>
        <dbReference type="SAM" id="Phobius"/>
    </source>
</evidence>
<dbReference type="OrthoDB" id="413402at2759"/>
<accession>A0A6P5B328</accession>
<evidence type="ECO:0000256" key="4">
    <source>
        <dbReference type="ARBA" id="ARBA00023136"/>
    </source>
</evidence>
<name>A0A6P5B328_BOSIN</name>
<proteinExistence type="inferred from homology"/>
<evidence type="ECO:0000256" key="6">
    <source>
        <dbReference type="ARBA" id="ARBA00044953"/>
    </source>
</evidence>
<dbReference type="RefSeq" id="XP_019812958.2">
    <property type="nucleotide sequence ID" value="XM_019957399.2"/>
</dbReference>
<evidence type="ECO:0000256" key="3">
    <source>
        <dbReference type="ARBA" id="ARBA00022989"/>
    </source>
</evidence>
<keyword evidence="9" id="KW-1185">Reference proteome</keyword>
<dbReference type="Proteomes" id="UP001652663">
    <property type="component" value="Chromosome 3"/>
</dbReference>
<protein>
    <recommendedName>
        <fullName evidence="5">Protein FAM151A</fullName>
    </recommendedName>
</protein>
<dbReference type="GeneID" id="109556258"/>
<organism evidence="9 10">
    <name type="scientific">Bos indicus</name>
    <name type="common">Zebu</name>
    <dbReference type="NCBI Taxonomy" id="9915"/>
    <lineage>
        <taxon>Eukaryota</taxon>
        <taxon>Metazoa</taxon>
        <taxon>Chordata</taxon>
        <taxon>Craniata</taxon>
        <taxon>Vertebrata</taxon>
        <taxon>Euteleostomi</taxon>
        <taxon>Mammalia</taxon>
        <taxon>Eutheria</taxon>
        <taxon>Laurasiatheria</taxon>
        <taxon>Artiodactyla</taxon>
        <taxon>Ruminantia</taxon>
        <taxon>Pecora</taxon>
        <taxon>Bovidae</taxon>
        <taxon>Bovinae</taxon>
        <taxon>Bos</taxon>
    </lineage>
</organism>
<keyword evidence="4 7" id="KW-0472">Membrane</keyword>
<dbReference type="GO" id="GO:0016020">
    <property type="term" value="C:membrane"/>
    <property type="evidence" value="ECO:0007669"/>
    <property type="project" value="UniProtKB-SubCell"/>
</dbReference>
<dbReference type="KEGG" id="biu:109556258"/>
<dbReference type="PANTHER" id="PTHR21184:SF4">
    <property type="entry name" value="PROTEIN FAM151A"/>
    <property type="match status" value="1"/>
</dbReference>
<evidence type="ECO:0000313" key="9">
    <source>
        <dbReference type="Proteomes" id="UP001652663"/>
    </source>
</evidence>
<reference evidence="10" key="1">
    <citation type="submission" date="2025-08" db="UniProtKB">
        <authorList>
            <consortium name="RefSeq"/>
        </authorList>
    </citation>
    <scope>IDENTIFICATION</scope>
    <source>
        <tissue evidence="10">Blood</tissue>
    </source>
</reference>
<keyword evidence="2 7" id="KW-0812">Transmembrane</keyword>
<sequence length="635" mass="69036">MANKKGCWKWAIVGGVSAAVVFAFAMVLGFSLQKNTTLPALTTLGSTVYARRQAGHGPRAQRGLVGCTDKSLGLGQELMLTASLALIPGCEQDGTCRSDADMLDYLLSLGQISQRDGLLVTWYHRANSKEQMKAALSSNVMALEADITIEGLGTVNETGVPIMAHPPAIYSDNTLEQWLEAVLASSQKGIKLDFKSIKAVGPSLDLLRRLTEEGKVRRPVWINADIQRGPNVGLSIEVNATQFLALVQEKYPEATLSPGWTTFYLPLFPNVTYTRAMVEQMQELVGAVPQRVTFPVLAVMARAAWPHFSWLLAQSDRYTLTMWQSASDPVSVDDLLYIRDNTATHQVYYDIFEPFLSQFKQLAMNTSRKPSYYTGGSLIPALQHPGDEGLSVEWLVPDIQGSGSAATVQLPDREGMILLDVGLQKPAAGDPVPIVRTPDGRALTLESCLQQLAMHPGRWGIHVHIAEPTALRPSLATLATLSALGHLSRPVWVGATVSHGSFMVPGYVTGRELLTAVAEVFPHVTVAPGWPEEVLGSGYREQLLTDMLELCQGLWQPVSFQLQAGPLGQSPAGVVAWLLKASPRATVTVEHSPGRGLYASVRAALLAARAVKKTRVYYRLPQSYRQDLLADVGTH</sequence>